<name>A0A2S6GDD6_9PSEU</name>
<protein>
    <submittedName>
        <fullName evidence="4">Putative ABC transport system ATP-binding protein</fullName>
    </submittedName>
</protein>
<evidence type="ECO:0000256" key="2">
    <source>
        <dbReference type="ARBA" id="ARBA00022840"/>
    </source>
</evidence>
<dbReference type="PANTHER" id="PTHR24220">
    <property type="entry name" value="IMPORT ATP-BINDING PROTEIN"/>
    <property type="match status" value="1"/>
</dbReference>
<dbReference type="PROSITE" id="PS50893">
    <property type="entry name" value="ABC_TRANSPORTER_2"/>
    <property type="match status" value="1"/>
</dbReference>
<dbReference type="InterPro" id="IPR003439">
    <property type="entry name" value="ABC_transporter-like_ATP-bd"/>
</dbReference>
<accession>A0A2S6GDD6</accession>
<dbReference type="PROSITE" id="PS00211">
    <property type="entry name" value="ABC_TRANSPORTER_1"/>
    <property type="match status" value="1"/>
</dbReference>
<dbReference type="Pfam" id="PF00005">
    <property type="entry name" value="ABC_tran"/>
    <property type="match status" value="1"/>
</dbReference>
<dbReference type="InterPro" id="IPR015854">
    <property type="entry name" value="ABC_transpr_LolD-like"/>
</dbReference>
<dbReference type="GO" id="GO:0022857">
    <property type="term" value="F:transmembrane transporter activity"/>
    <property type="evidence" value="ECO:0007669"/>
    <property type="project" value="TreeGrafter"/>
</dbReference>
<dbReference type="Proteomes" id="UP000239203">
    <property type="component" value="Unassembled WGS sequence"/>
</dbReference>
<reference evidence="4 5" key="1">
    <citation type="submission" date="2018-02" db="EMBL/GenBank/DDBJ databases">
        <title>Genomic Encyclopedia of Archaeal and Bacterial Type Strains, Phase II (KMG-II): from individual species to whole genera.</title>
        <authorList>
            <person name="Goeker M."/>
        </authorList>
    </citation>
    <scope>NUCLEOTIDE SEQUENCE [LARGE SCALE GENOMIC DNA]</scope>
    <source>
        <strain evidence="4 5">YU 961-1</strain>
    </source>
</reference>
<gene>
    <name evidence="4" type="ORF">CLV40_13039</name>
</gene>
<sequence>MIKLVGVGLDFGATKALDGVDLAVAAGDVVAVTGPSGCGKSTLLHVLAGLLRPDRGEVSVGGTDLTSANDQARTRWRLENCGFVFQLGDLVPELTLLDNVALPLDGLRAKNARERARDTLGELGIAELADRFPDQVSGGQAQRAAIARALVHNPPLVLADEPTGSLDQDSGSKVLDLLLRAVSDRGATVVLATHERRLAAAAHREIRMLDGRVVA</sequence>
<dbReference type="InterPro" id="IPR003593">
    <property type="entry name" value="AAA+_ATPase"/>
</dbReference>
<dbReference type="InterPro" id="IPR017871">
    <property type="entry name" value="ABC_transporter-like_CS"/>
</dbReference>
<dbReference type="SMART" id="SM00382">
    <property type="entry name" value="AAA"/>
    <property type="match status" value="1"/>
</dbReference>
<dbReference type="EMBL" id="PTIX01000030">
    <property type="protein sequence ID" value="PPK63247.1"/>
    <property type="molecule type" value="Genomic_DNA"/>
</dbReference>
<evidence type="ECO:0000256" key="1">
    <source>
        <dbReference type="ARBA" id="ARBA00022741"/>
    </source>
</evidence>
<dbReference type="InterPro" id="IPR027417">
    <property type="entry name" value="P-loop_NTPase"/>
</dbReference>
<keyword evidence="1" id="KW-0547">Nucleotide-binding</keyword>
<keyword evidence="5" id="KW-1185">Reference proteome</keyword>
<dbReference type="GO" id="GO:0005524">
    <property type="term" value="F:ATP binding"/>
    <property type="evidence" value="ECO:0007669"/>
    <property type="project" value="UniProtKB-KW"/>
</dbReference>
<proteinExistence type="predicted"/>
<evidence type="ECO:0000313" key="4">
    <source>
        <dbReference type="EMBL" id="PPK63247.1"/>
    </source>
</evidence>
<feature type="domain" description="ABC transporter" evidence="3">
    <location>
        <begin position="2"/>
        <end position="214"/>
    </location>
</feature>
<dbReference type="GO" id="GO:0005886">
    <property type="term" value="C:plasma membrane"/>
    <property type="evidence" value="ECO:0007669"/>
    <property type="project" value="TreeGrafter"/>
</dbReference>
<dbReference type="OrthoDB" id="9802264at2"/>
<comment type="caution">
    <text evidence="4">The sequence shown here is derived from an EMBL/GenBank/DDBJ whole genome shotgun (WGS) entry which is preliminary data.</text>
</comment>
<dbReference type="GO" id="GO:0016887">
    <property type="term" value="F:ATP hydrolysis activity"/>
    <property type="evidence" value="ECO:0007669"/>
    <property type="project" value="InterPro"/>
</dbReference>
<organism evidence="4 5">
    <name type="scientific">Actinokineospora auranticolor</name>
    <dbReference type="NCBI Taxonomy" id="155976"/>
    <lineage>
        <taxon>Bacteria</taxon>
        <taxon>Bacillati</taxon>
        <taxon>Actinomycetota</taxon>
        <taxon>Actinomycetes</taxon>
        <taxon>Pseudonocardiales</taxon>
        <taxon>Pseudonocardiaceae</taxon>
        <taxon>Actinokineospora</taxon>
    </lineage>
</organism>
<evidence type="ECO:0000259" key="3">
    <source>
        <dbReference type="PROSITE" id="PS50893"/>
    </source>
</evidence>
<dbReference type="AlphaFoldDB" id="A0A2S6GDD6"/>
<dbReference type="RefSeq" id="WP_104482897.1">
    <property type="nucleotide sequence ID" value="NZ_CP154825.1"/>
</dbReference>
<keyword evidence="2 4" id="KW-0067">ATP-binding</keyword>
<dbReference type="PANTHER" id="PTHR24220:SF685">
    <property type="entry name" value="ABC TRANSPORTER RELATED"/>
    <property type="match status" value="1"/>
</dbReference>
<dbReference type="SUPFAM" id="SSF52540">
    <property type="entry name" value="P-loop containing nucleoside triphosphate hydrolases"/>
    <property type="match status" value="1"/>
</dbReference>
<evidence type="ECO:0000313" key="5">
    <source>
        <dbReference type="Proteomes" id="UP000239203"/>
    </source>
</evidence>
<dbReference type="Gene3D" id="3.40.50.300">
    <property type="entry name" value="P-loop containing nucleotide triphosphate hydrolases"/>
    <property type="match status" value="1"/>
</dbReference>